<organism evidence="1 2">
    <name type="scientific">Sphingomonas piscis</name>
    <dbReference type="NCBI Taxonomy" id="2714943"/>
    <lineage>
        <taxon>Bacteria</taxon>
        <taxon>Pseudomonadati</taxon>
        <taxon>Pseudomonadota</taxon>
        <taxon>Alphaproteobacteria</taxon>
        <taxon>Sphingomonadales</taxon>
        <taxon>Sphingomonadaceae</taxon>
        <taxon>Sphingomonas</taxon>
    </lineage>
</organism>
<evidence type="ECO:0000313" key="2">
    <source>
        <dbReference type="Proteomes" id="UP000503222"/>
    </source>
</evidence>
<dbReference type="Proteomes" id="UP000503222">
    <property type="component" value="Chromosome"/>
</dbReference>
<dbReference type="KEGG" id="spii:G7077_05080"/>
<dbReference type="RefSeq" id="WP_166410765.1">
    <property type="nucleotide sequence ID" value="NZ_CP049869.1"/>
</dbReference>
<dbReference type="EMBL" id="CP049869">
    <property type="protein sequence ID" value="QIK78371.1"/>
    <property type="molecule type" value="Genomic_DNA"/>
</dbReference>
<accession>A0A6G7YNQ7</accession>
<keyword evidence="2" id="KW-1185">Reference proteome</keyword>
<name>A0A6G7YNQ7_9SPHN</name>
<dbReference type="AlphaFoldDB" id="A0A6G7YNQ7"/>
<gene>
    <name evidence="1" type="ORF">G7077_05080</name>
</gene>
<reference evidence="1 2" key="1">
    <citation type="submission" date="2020-03" db="EMBL/GenBank/DDBJ databases">
        <title>Sphingomonas sp. nov., isolated from fish.</title>
        <authorList>
            <person name="Hyun D.-W."/>
            <person name="Bae J.-W."/>
        </authorList>
    </citation>
    <scope>NUCLEOTIDE SEQUENCE [LARGE SCALE GENOMIC DNA]</scope>
    <source>
        <strain evidence="1 2">HDW15B</strain>
    </source>
</reference>
<protein>
    <submittedName>
        <fullName evidence="1">Uncharacterized protein</fullName>
    </submittedName>
</protein>
<sequence length="73" mass="8308">MTDYEFPLGRSQMAAGKLHALLKDVAPAAMPIGWYHRSPSRQKDGKFFMTIYTDHPNNLMRAKLAWSEPEVGE</sequence>
<evidence type="ECO:0000313" key="1">
    <source>
        <dbReference type="EMBL" id="QIK78371.1"/>
    </source>
</evidence>
<proteinExistence type="predicted"/>